<dbReference type="EMBL" id="JAPCWZ010000004">
    <property type="protein sequence ID" value="KAK8869127.1"/>
    <property type="molecule type" value="Genomic_DNA"/>
</dbReference>
<protein>
    <submittedName>
        <fullName evidence="5">Subtilisin-like protein</fullName>
    </submittedName>
</protein>
<dbReference type="Gene3D" id="3.40.50.200">
    <property type="entry name" value="Peptidase S8/S53 domain"/>
    <property type="match status" value="1"/>
</dbReference>
<gene>
    <name evidence="5" type="ORF">PGQ11_007705</name>
</gene>
<evidence type="ECO:0000259" key="4">
    <source>
        <dbReference type="Pfam" id="PF00082"/>
    </source>
</evidence>
<evidence type="ECO:0000256" key="3">
    <source>
        <dbReference type="ARBA" id="ARBA00022825"/>
    </source>
</evidence>
<proteinExistence type="predicted"/>
<comment type="caution">
    <text evidence="5">The sequence shown here is derived from an EMBL/GenBank/DDBJ whole genome shotgun (WGS) entry which is preliminary data.</text>
</comment>
<dbReference type="PROSITE" id="PS00138">
    <property type="entry name" value="SUBTILASE_SER"/>
    <property type="match status" value="1"/>
</dbReference>
<dbReference type="SUPFAM" id="SSF52743">
    <property type="entry name" value="Subtilisin-like"/>
    <property type="match status" value="1"/>
</dbReference>
<keyword evidence="6" id="KW-1185">Reference proteome</keyword>
<evidence type="ECO:0000256" key="2">
    <source>
        <dbReference type="ARBA" id="ARBA00022801"/>
    </source>
</evidence>
<accession>A0ABR2IWV7</accession>
<evidence type="ECO:0000313" key="5">
    <source>
        <dbReference type="EMBL" id="KAK8869127.1"/>
    </source>
</evidence>
<keyword evidence="1" id="KW-0645">Protease</keyword>
<keyword evidence="3" id="KW-0720">Serine protease</keyword>
<reference evidence="5 6" key="1">
    <citation type="journal article" date="2024" name="IMA Fungus">
        <title>Apiospora arundinis, a panoply of carbohydrate-active enzymes and secondary metabolites.</title>
        <authorList>
            <person name="Sorensen T."/>
            <person name="Petersen C."/>
            <person name="Muurmann A.T."/>
            <person name="Christiansen J.V."/>
            <person name="Brundto M.L."/>
            <person name="Overgaard C.K."/>
            <person name="Boysen A.T."/>
            <person name="Wollenberg R.D."/>
            <person name="Larsen T.O."/>
            <person name="Sorensen J.L."/>
            <person name="Nielsen K.L."/>
            <person name="Sondergaard T.E."/>
        </authorList>
    </citation>
    <scope>NUCLEOTIDE SEQUENCE [LARGE SCALE GENOMIC DNA]</scope>
    <source>
        <strain evidence="5 6">AAU 773</strain>
    </source>
</reference>
<keyword evidence="2" id="KW-0378">Hydrolase</keyword>
<evidence type="ECO:0000313" key="6">
    <source>
        <dbReference type="Proteomes" id="UP001390339"/>
    </source>
</evidence>
<dbReference type="InterPro" id="IPR023828">
    <property type="entry name" value="Peptidase_S8_Ser-AS"/>
</dbReference>
<dbReference type="Pfam" id="PF00082">
    <property type="entry name" value="Peptidase_S8"/>
    <property type="match status" value="1"/>
</dbReference>
<sequence length="107" mass="11186">MDMPNLLVVGGSTKDGTKLPGGNYGGEVHVYAPGHGMDYPPGWPYDRGLEGVVGTSFAAPQVAGLVAYIRAHPGINAQTPSAVKAKVLELVRTVKTETEVEGKLNVI</sequence>
<dbReference type="InterPro" id="IPR000209">
    <property type="entry name" value="Peptidase_S8/S53_dom"/>
</dbReference>
<feature type="domain" description="Peptidase S8/S53" evidence="4">
    <location>
        <begin position="4"/>
        <end position="88"/>
    </location>
</feature>
<organism evidence="5 6">
    <name type="scientific">Apiospora arundinis</name>
    <dbReference type="NCBI Taxonomy" id="335852"/>
    <lineage>
        <taxon>Eukaryota</taxon>
        <taxon>Fungi</taxon>
        <taxon>Dikarya</taxon>
        <taxon>Ascomycota</taxon>
        <taxon>Pezizomycotina</taxon>
        <taxon>Sordariomycetes</taxon>
        <taxon>Xylariomycetidae</taxon>
        <taxon>Amphisphaeriales</taxon>
        <taxon>Apiosporaceae</taxon>
        <taxon>Apiospora</taxon>
    </lineage>
</organism>
<dbReference type="Proteomes" id="UP001390339">
    <property type="component" value="Unassembled WGS sequence"/>
</dbReference>
<name>A0ABR2IWV7_9PEZI</name>
<dbReference type="InterPro" id="IPR036852">
    <property type="entry name" value="Peptidase_S8/S53_dom_sf"/>
</dbReference>
<evidence type="ECO:0000256" key="1">
    <source>
        <dbReference type="ARBA" id="ARBA00022670"/>
    </source>
</evidence>